<feature type="compositionally biased region" description="Polar residues" evidence="1">
    <location>
        <begin position="1"/>
        <end position="10"/>
    </location>
</feature>
<evidence type="ECO:0000313" key="2">
    <source>
        <dbReference type="EMBL" id="MBW0543575.1"/>
    </source>
</evidence>
<feature type="region of interest" description="Disordered" evidence="1">
    <location>
        <begin position="1"/>
        <end position="58"/>
    </location>
</feature>
<name>A0A9Q3FTG9_9BASI</name>
<accession>A0A9Q3FTG9</accession>
<proteinExistence type="predicted"/>
<gene>
    <name evidence="2" type="ORF">O181_083290</name>
</gene>
<keyword evidence="3" id="KW-1185">Reference proteome</keyword>
<feature type="compositionally biased region" description="Polar residues" evidence="1">
    <location>
        <begin position="31"/>
        <end position="42"/>
    </location>
</feature>
<evidence type="ECO:0000256" key="1">
    <source>
        <dbReference type="SAM" id="MobiDB-lite"/>
    </source>
</evidence>
<protein>
    <submittedName>
        <fullName evidence="2">Uncharacterized protein</fullName>
    </submittedName>
</protein>
<reference evidence="2" key="1">
    <citation type="submission" date="2021-03" db="EMBL/GenBank/DDBJ databases">
        <title>Draft genome sequence of rust myrtle Austropuccinia psidii MF-1, a brazilian biotype.</title>
        <authorList>
            <person name="Quecine M.C."/>
            <person name="Pachon D.M.R."/>
            <person name="Bonatelli M.L."/>
            <person name="Correr F.H."/>
            <person name="Franceschini L.M."/>
            <person name="Leite T.F."/>
            <person name="Margarido G.R.A."/>
            <person name="Almeida C.A."/>
            <person name="Ferrarezi J.A."/>
            <person name="Labate C.A."/>
        </authorList>
    </citation>
    <scope>NUCLEOTIDE SEQUENCE</scope>
    <source>
        <strain evidence="2">MF-1</strain>
    </source>
</reference>
<comment type="caution">
    <text evidence="2">The sequence shown here is derived from an EMBL/GenBank/DDBJ whole genome shotgun (WGS) entry which is preliminary data.</text>
</comment>
<sequence>MEYTIIQTSNQKKRSKMPKKREASKKEALVASTSKSKVNQPPQEGKKKKRKNFRKPYSQTYRISKIQKDAIENVFNMERTLMEFKDKEEKRMRQTHFPKKSSCALMF</sequence>
<organism evidence="2 3">
    <name type="scientific">Austropuccinia psidii MF-1</name>
    <dbReference type="NCBI Taxonomy" id="1389203"/>
    <lineage>
        <taxon>Eukaryota</taxon>
        <taxon>Fungi</taxon>
        <taxon>Dikarya</taxon>
        <taxon>Basidiomycota</taxon>
        <taxon>Pucciniomycotina</taxon>
        <taxon>Pucciniomycetes</taxon>
        <taxon>Pucciniales</taxon>
        <taxon>Sphaerophragmiaceae</taxon>
        <taxon>Austropuccinia</taxon>
    </lineage>
</organism>
<dbReference type="EMBL" id="AVOT02048339">
    <property type="protein sequence ID" value="MBW0543575.1"/>
    <property type="molecule type" value="Genomic_DNA"/>
</dbReference>
<dbReference type="AlphaFoldDB" id="A0A9Q3FTG9"/>
<dbReference type="Proteomes" id="UP000765509">
    <property type="component" value="Unassembled WGS sequence"/>
</dbReference>
<evidence type="ECO:0000313" key="3">
    <source>
        <dbReference type="Proteomes" id="UP000765509"/>
    </source>
</evidence>
<feature type="region of interest" description="Disordered" evidence="1">
    <location>
        <begin position="88"/>
        <end position="107"/>
    </location>
</feature>